<protein>
    <submittedName>
        <fullName evidence="1">Uncharacterized protein</fullName>
    </submittedName>
</protein>
<dbReference type="AlphaFoldDB" id="A0AAU9MT11"/>
<dbReference type="EMBL" id="CAKMRJ010003334">
    <property type="protein sequence ID" value="CAH1431093.1"/>
    <property type="molecule type" value="Genomic_DNA"/>
</dbReference>
<organism evidence="1 2">
    <name type="scientific">Lactuca virosa</name>
    <dbReference type="NCBI Taxonomy" id="75947"/>
    <lineage>
        <taxon>Eukaryota</taxon>
        <taxon>Viridiplantae</taxon>
        <taxon>Streptophyta</taxon>
        <taxon>Embryophyta</taxon>
        <taxon>Tracheophyta</taxon>
        <taxon>Spermatophyta</taxon>
        <taxon>Magnoliopsida</taxon>
        <taxon>eudicotyledons</taxon>
        <taxon>Gunneridae</taxon>
        <taxon>Pentapetalae</taxon>
        <taxon>asterids</taxon>
        <taxon>campanulids</taxon>
        <taxon>Asterales</taxon>
        <taxon>Asteraceae</taxon>
        <taxon>Cichorioideae</taxon>
        <taxon>Cichorieae</taxon>
        <taxon>Lactucinae</taxon>
        <taxon>Lactuca</taxon>
    </lineage>
</organism>
<dbReference type="GO" id="GO:0061630">
    <property type="term" value="F:ubiquitin protein ligase activity"/>
    <property type="evidence" value="ECO:0007669"/>
    <property type="project" value="InterPro"/>
</dbReference>
<sequence length="109" mass="12188">MESHLTRRQPTTVVQFPMATSISRIKPIALIGIALLGKCILEVWNHGSTLQPCKCPLCCRHITLLVPSKESYQQADNPEASEIIRKIESYNRIFGSHSTGLSQVALQTW</sequence>
<gene>
    <name evidence="1" type="ORF">LVIROSA_LOCUS17823</name>
</gene>
<reference evidence="1 2" key="1">
    <citation type="submission" date="2022-01" db="EMBL/GenBank/DDBJ databases">
        <authorList>
            <person name="Xiong W."/>
            <person name="Schranz E."/>
        </authorList>
    </citation>
    <scope>NUCLEOTIDE SEQUENCE [LARGE SCALE GENOMIC DNA]</scope>
</reference>
<evidence type="ECO:0000313" key="1">
    <source>
        <dbReference type="EMBL" id="CAH1431093.1"/>
    </source>
</evidence>
<dbReference type="Proteomes" id="UP001157418">
    <property type="component" value="Unassembled WGS sequence"/>
</dbReference>
<comment type="caution">
    <text evidence="1">The sequence shown here is derived from an EMBL/GenBank/DDBJ whole genome shotgun (WGS) entry which is preliminary data.</text>
</comment>
<dbReference type="InterPro" id="IPR038896">
    <property type="entry name" value="RNF170"/>
</dbReference>
<accession>A0AAU9MT11</accession>
<proteinExistence type="predicted"/>
<name>A0AAU9MT11_9ASTR</name>
<dbReference type="PANTHER" id="PTHR22894:SF5">
    <property type="entry name" value="RING-TYPE DOMAIN-CONTAINING PROTEIN"/>
    <property type="match status" value="1"/>
</dbReference>
<keyword evidence="2" id="KW-1185">Reference proteome</keyword>
<evidence type="ECO:0000313" key="2">
    <source>
        <dbReference type="Proteomes" id="UP001157418"/>
    </source>
</evidence>
<dbReference type="PANTHER" id="PTHR22894">
    <property type="entry name" value="RING-TYPE DOMAIN-CONTAINING PROTEIN"/>
    <property type="match status" value="1"/>
</dbReference>